<organism evidence="1 2">
    <name type="scientific">Bacillus wiedmannii</name>
    <dbReference type="NCBI Taxonomy" id="1890302"/>
    <lineage>
        <taxon>Bacteria</taxon>
        <taxon>Bacillati</taxon>
        <taxon>Bacillota</taxon>
        <taxon>Bacilli</taxon>
        <taxon>Bacillales</taxon>
        <taxon>Bacillaceae</taxon>
        <taxon>Bacillus</taxon>
        <taxon>Bacillus cereus group</taxon>
    </lineage>
</organism>
<evidence type="ECO:0000313" key="2">
    <source>
        <dbReference type="Proteomes" id="UP000220045"/>
    </source>
</evidence>
<accession>A0A2A7VQU6</accession>
<dbReference type="EMBL" id="NUEL01000085">
    <property type="protein sequence ID" value="PEI99662.1"/>
    <property type="molecule type" value="Genomic_DNA"/>
</dbReference>
<reference evidence="1 2" key="1">
    <citation type="submission" date="2017-09" db="EMBL/GenBank/DDBJ databases">
        <title>Large-scale bioinformatics analysis of Bacillus genomes uncovers conserved roles of natural products in bacterial physiology.</title>
        <authorList>
            <consortium name="Agbiome Team Llc"/>
            <person name="Bleich R.M."/>
            <person name="Grubbs K.J."/>
            <person name="Santa Maria K.C."/>
            <person name="Allen S.E."/>
            <person name="Farag S."/>
            <person name="Shank E.A."/>
            <person name="Bowers A."/>
        </authorList>
    </citation>
    <scope>NUCLEOTIDE SEQUENCE [LARGE SCALE GENOMIC DNA]</scope>
    <source>
        <strain evidence="1 2">AFS004017</strain>
    </source>
</reference>
<name>A0A2A7VQU6_9BACI</name>
<protein>
    <submittedName>
        <fullName evidence="1">Uncharacterized protein</fullName>
    </submittedName>
</protein>
<evidence type="ECO:0000313" key="1">
    <source>
        <dbReference type="EMBL" id="PEI99662.1"/>
    </source>
</evidence>
<dbReference type="RefSeq" id="WP_098096924.1">
    <property type="nucleotide sequence ID" value="NZ_NUEL01000085.1"/>
</dbReference>
<sequence>MNKQNNSTWREERIVVPPQTDFEVTFNGVKPNHFHINNLSTAYIYFGVTVLPDKNAYEMSIPPNGENMHARDLSADRIRLYNDSVNDAHIILTTGFDKFNPSVIASRGGTVTTTSGGGGGAGGVITGFNAPLPPGNNNIGRVIVSEMPAVKFMLDSLPAGTNNIGKVEVSKLPPLASVNGKIGDVGIQGGVTITSMPAVELEVSKDLNVKEKSYDDFFYQEYNIGQIPYVLNTNLSKISFLSNDGETILHVSFNDKPDISLMPNEVINDLPVKVTKISVARKSGGQGYFRVLGV</sequence>
<comment type="caution">
    <text evidence="1">The sequence shown here is derived from an EMBL/GenBank/DDBJ whole genome shotgun (WGS) entry which is preliminary data.</text>
</comment>
<dbReference type="Proteomes" id="UP000220045">
    <property type="component" value="Unassembled WGS sequence"/>
</dbReference>
<proteinExistence type="predicted"/>
<dbReference type="AlphaFoldDB" id="A0A2A7VQU6"/>
<gene>
    <name evidence="1" type="ORF">CN684_31245</name>
</gene>